<dbReference type="AlphaFoldDB" id="A0A923S217"/>
<feature type="signal peptide" evidence="5">
    <location>
        <begin position="1"/>
        <end position="22"/>
    </location>
</feature>
<evidence type="ECO:0000313" key="8">
    <source>
        <dbReference type="Proteomes" id="UP000596827"/>
    </source>
</evidence>
<evidence type="ECO:0000256" key="1">
    <source>
        <dbReference type="ARBA" id="ARBA00004370"/>
    </source>
</evidence>
<dbReference type="Pfam" id="PF00030">
    <property type="entry name" value="Crystall"/>
    <property type="match status" value="1"/>
</dbReference>
<comment type="caution">
    <text evidence="7">The sequence shown here is derived from an EMBL/GenBank/DDBJ whole genome shotgun (WGS) entry which is preliminary data.</text>
</comment>
<dbReference type="PANTHER" id="PTHR35603">
    <property type="match status" value="1"/>
</dbReference>
<dbReference type="InterPro" id="IPR051407">
    <property type="entry name" value="Bact_OM_lipoprot/Surf_antigen"/>
</dbReference>
<evidence type="ECO:0000256" key="3">
    <source>
        <dbReference type="ARBA" id="ARBA00022737"/>
    </source>
</evidence>
<dbReference type="InterPro" id="IPR011024">
    <property type="entry name" value="G_crystallin-like"/>
</dbReference>
<dbReference type="PROSITE" id="PS50915">
    <property type="entry name" value="CRYSTALLIN_BETA_GAMMA"/>
    <property type="match status" value="1"/>
</dbReference>
<dbReference type="InterPro" id="IPR001064">
    <property type="entry name" value="Beta/gamma_crystallin"/>
</dbReference>
<comment type="subcellular location">
    <subcellularLocation>
        <location evidence="1">Membrane</location>
    </subcellularLocation>
</comment>
<feature type="domain" description="Beta/gamma crystallin 'Greek key'" evidence="6">
    <location>
        <begin position="63"/>
        <end position="104"/>
    </location>
</feature>
<gene>
    <name evidence="7" type="ORF">H8R02_07500</name>
</gene>
<dbReference type="Pfam" id="PF05433">
    <property type="entry name" value="Rick_17kDa_Anti"/>
    <property type="match status" value="1"/>
</dbReference>
<keyword evidence="8" id="KW-1185">Reference proteome</keyword>
<dbReference type="Gene3D" id="2.60.20.10">
    <property type="entry name" value="Crystallins"/>
    <property type="match status" value="1"/>
</dbReference>
<dbReference type="GO" id="GO:0019867">
    <property type="term" value="C:outer membrane"/>
    <property type="evidence" value="ECO:0007669"/>
    <property type="project" value="InterPro"/>
</dbReference>
<dbReference type="SUPFAM" id="SSF49695">
    <property type="entry name" value="gamma-Crystallin-like"/>
    <property type="match status" value="1"/>
</dbReference>
<feature type="chain" id="PRO_5037093313" evidence="5">
    <location>
        <begin position="23"/>
        <end position="272"/>
    </location>
</feature>
<proteinExistence type="inferred from homology"/>
<dbReference type="EMBL" id="JACORU010000002">
    <property type="protein sequence ID" value="MBC5764288.1"/>
    <property type="molecule type" value="Genomic_DNA"/>
</dbReference>
<evidence type="ECO:0000256" key="5">
    <source>
        <dbReference type="SAM" id="SignalP"/>
    </source>
</evidence>
<keyword evidence="3" id="KW-0677">Repeat</keyword>
<dbReference type="SMART" id="SM00247">
    <property type="entry name" value="XTALbg"/>
    <property type="match status" value="1"/>
</dbReference>
<dbReference type="InterPro" id="IPR008816">
    <property type="entry name" value="Gly_zipper_2TM_dom"/>
</dbReference>
<dbReference type="RefSeq" id="WP_187080766.1">
    <property type="nucleotide sequence ID" value="NZ_JACORU010000002.1"/>
</dbReference>
<evidence type="ECO:0000259" key="6">
    <source>
        <dbReference type="PROSITE" id="PS50915"/>
    </source>
</evidence>
<keyword evidence="4" id="KW-0472">Membrane</keyword>
<name>A0A923S217_9BURK</name>
<accession>A0A923S217</accession>
<dbReference type="PANTHER" id="PTHR35603:SF2">
    <property type="entry name" value="OUTER MEMBRANE LIPOPROTEIN"/>
    <property type="match status" value="1"/>
</dbReference>
<evidence type="ECO:0000256" key="4">
    <source>
        <dbReference type="ARBA" id="ARBA00023136"/>
    </source>
</evidence>
<sequence length="272" mass="29081">MKLVARAAIAAATVVVASQAMASITFYEGEGFRGRAATVDNAVPNLREIRFNDRAGSVIVDRGRWEVCEHANFQGRCALLRRGNYDSLRSTGLEWQISSVRPAGQRRYDFEPQASVAPVYQYRQRPGERTYEVPVAWSRAVVTQQGSQQRCWVEKQQVPVAAQSSSNAGGAIIGGIVGGILGHQVGKGSGRDAATVAGAVTGAVVGNNVAGGGSSQPGYATQDVQRCENVPTTAAPAYYEVAYNFRGAEHRIQMAAPPGNTIIVNERGEPRM</sequence>
<evidence type="ECO:0000256" key="2">
    <source>
        <dbReference type="ARBA" id="ARBA00009646"/>
    </source>
</evidence>
<keyword evidence="5" id="KW-0732">Signal</keyword>
<dbReference type="Proteomes" id="UP000596827">
    <property type="component" value="Unassembled WGS sequence"/>
</dbReference>
<protein>
    <submittedName>
        <fullName evidence="7">Glycine zipper 2TM domain-containing protein</fullName>
    </submittedName>
</protein>
<reference evidence="7" key="1">
    <citation type="submission" date="2020-08" db="EMBL/GenBank/DDBJ databases">
        <title>Ramlibacter sp. GTP1 16S ribosomal RNA gene genome sequencing and assembly.</title>
        <authorList>
            <person name="Kang M."/>
        </authorList>
    </citation>
    <scope>NUCLEOTIDE SEQUENCE</scope>
    <source>
        <strain evidence="7">GTP1</strain>
    </source>
</reference>
<comment type="similarity">
    <text evidence="2">Belongs to the beta/gamma-crystallin family.</text>
</comment>
<evidence type="ECO:0000313" key="7">
    <source>
        <dbReference type="EMBL" id="MBC5764288.1"/>
    </source>
</evidence>
<organism evidence="7 8">
    <name type="scientific">Ramlibacter albus</name>
    <dbReference type="NCBI Taxonomy" id="2079448"/>
    <lineage>
        <taxon>Bacteria</taxon>
        <taxon>Pseudomonadati</taxon>
        <taxon>Pseudomonadota</taxon>
        <taxon>Betaproteobacteria</taxon>
        <taxon>Burkholderiales</taxon>
        <taxon>Comamonadaceae</taxon>
        <taxon>Ramlibacter</taxon>
    </lineage>
</organism>